<feature type="region of interest" description="Disordered" evidence="2">
    <location>
        <begin position="1018"/>
        <end position="1083"/>
    </location>
</feature>
<dbReference type="CTD" id="78994"/>
<evidence type="ECO:0000313" key="4">
    <source>
        <dbReference type="Ensembl" id="ENSGACP00000067579.1"/>
    </source>
</evidence>
<reference evidence="4" key="2">
    <citation type="submission" date="2025-08" db="UniProtKB">
        <authorList>
            <consortium name="Ensembl"/>
        </authorList>
    </citation>
    <scope>IDENTIFICATION</scope>
</reference>
<sequence>MLTHPSDSLHQIVCPMDEHDISPNNFCSEPPPPLLPLSSVTPSCAKNGISGSRKSCRIQEIRAPPPKKSSNRAAQKPLRHNPAPTKRPRETADMVSQAKQQRVEGSRAHEAQEEDGFDVRFEAECRTKQSDQRGPETEVNVVERCAADATRPLDTMETLSMDTMETLSMDNASPPKGWVIGPLFQSFRSKMASFTEIVMTPVKLFRANSPPPFTDLPDKLDELELEAAGASDDERSQPSDACPPGAQDEGADPERLSDVQAARGAMTVALLYSKKLSFDEELPAHGSEQVGGCATTQKEKDLPDSVPLERLLPSSVPEEASDSGGSVNASILLQPSLNVSASREAKLEMSGAAEDRTCRWTVPLKQLSGKCLVKKVTSKTSTSKVKKEKSAVGDEQVTLVNSVQINKADSSCSAPPDTVRPQPDVCESRTIEDMDRPGNLRNSNDLANGVTTNPSLDPPLPDCELNPKSYSASCLGREKRGVQLDYLSKDLIKKRRQEPWNVASGVRILRPQRREVVSTTVVHQGETPKLVEISESVSTRANKKGSNGPERLATANETVLITESCSLDKSSGVSENNLKVSSSRPAPSGPCKKTRTGLSKPDVDIDNRMELEPSVAAASTKQAEQEKLSEAIMPLQSTSKRRNIGKKPVKRKSPSKFGLIAQSDGTLFTVSPAPSAGPLDLPPADLNVQKEESSEKGLTMPSKRTKKHFRVAASGGSRVTGIRDLRPIAKANQTDERKGKVSMHPVYFEMTPFESNTPPVPSSSRPNGSAQSNHAAKHAADGSEESAAAVSDELFPSDACSISVPGSSARGVNIKPRRADKKRRRCQVLHSSACEGGEVTNAAAVDAAAPAAASSHTQGKDLSRRLLRSYSCPEIPSLRLYDTPSPSALHSPHHGRLHAAQQHRAHHAHESLRRARRHTVCSVEVEREIAPLCLRKEVYPSRRSLPSAAATQLLGWSPSLSSGTSLAALASSFLSSPLAFLSKKASPGNTALASSSSSAASCSPVPRVFLFRMDSSTSAASDYSSRGNPLECEMERRQRSEEEDDGEDTSSSSQESEDVGLREEKALSDSEIRVGQKHEERGKVSSIKIRKTLPKPQNNLTPMGLPRPVRLKKKEFSLEEIYTNKNFSKPPESRLETIFEVPLSRRDGSESWYGQRRVKRFLEFLDAGEVRKPKKPLVGVGKAGVSSSRTRRGGFPKDEASLCARDVDSLLCAKLDQLTLLLIDDQKDS</sequence>
<keyword evidence="5" id="KW-1185">Reference proteome</keyword>
<reference evidence="4 5" key="1">
    <citation type="journal article" date="2021" name="G3 (Bethesda)">
        <title>Improved contiguity of the threespine stickleback genome using long-read sequencing.</title>
        <authorList>
            <person name="Nath S."/>
            <person name="Shaw D.E."/>
            <person name="White M.A."/>
        </authorList>
    </citation>
    <scope>NUCLEOTIDE SEQUENCE [LARGE SCALE GENOMIC DNA]</scope>
    <source>
        <strain evidence="4 5">Lake Benthic</strain>
    </source>
</reference>
<feature type="compositionally biased region" description="Basic residues" evidence="2">
    <location>
        <begin position="815"/>
        <end position="825"/>
    </location>
</feature>
<feature type="region of interest" description="Disordered" evidence="2">
    <location>
        <begin position="38"/>
        <end position="117"/>
    </location>
</feature>
<dbReference type="RefSeq" id="XP_040046443.1">
    <property type="nucleotide sequence ID" value="XM_040190509.1"/>
</dbReference>
<feature type="region of interest" description="Disordered" evidence="2">
    <location>
        <begin position="883"/>
        <end position="913"/>
    </location>
</feature>
<protein>
    <recommendedName>
        <fullName evidence="3">Tantalus-like domain-containing protein</fullName>
    </recommendedName>
</protein>
<dbReference type="InterPro" id="IPR028149">
    <property type="entry name" value="Tantalus-like"/>
</dbReference>
<feature type="region of interest" description="Disordered" evidence="2">
    <location>
        <begin position="632"/>
        <end position="654"/>
    </location>
</feature>
<dbReference type="Proteomes" id="UP000007635">
    <property type="component" value="Chromosome XI"/>
</dbReference>
<feature type="region of interest" description="Disordered" evidence="2">
    <location>
        <begin position="569"/>
        <end position="606"/>
    </location>
</feature>
<feature type="compositionally biased region" description="Polar residues" evidence="2">
    <location>
        <begin position="753"/>
        <end position="774"/>
    </location>
</feature>
<feature type="compositionally biased region" description="Polar residues" evidence="2">
    <location>
        <begin position="440"/>
        <end position="455"/>
    </location>
</feature>
<feature type="region of interest" description="Disordered" evidence="2">
    <location>
        <begin position="228"/>
        <end position="260"/>
    </location>
</feature>
<evidence type="ECO:0000259" key="3">
    <source>
        <dbReference type="Pfam" id="PF15386"/>
    </source>
</evidence>
<dbReference type="GeneID" id="120827541"/>
<evidence type="ECO:0000256" key="1">
    <source>
        <dbReference type="ARBA" id="ARBA00022553"/>
    </source>
</evidence>
<dbReference type="KEGG" id="gat:120827541"/>
<proteinExistence type="predicted"/>
<dbReference type="Ensembl" id="ENSGACT00000058504.1">
    <property type="protein sequence ID" value="ENSGACP00000067579.1"/>
    <property type="gene ID" value="ENSGACG00000033408.1"/>
</dbReference>
<feature type="region of interest" description="Disordered" evidence="2">
    <location>
        <begin position="430"/>
        <end position="460"/>
    </location>
</feature>
<dbReference type="Pfam" id="PF15386">
    <property type="entry name" value="Tantalus"/>
    <property type="match status" value="1"/>
</dbReference>
<feature type="compositionally biased region" description="Polar residues" evidence="2">
    <location>
        <begin position="38"/>
        <end position="53"/>
    </location>
</feature>
<evidence type="ECO:0000313" key="5">
    <source>
        <dbReference type="Proteomes" id="UP000007635"/>
    </source>
</evidence>
<feature type="region of interest" description="Disordered" evidence="2">
    <location>
        <begin position="805"/>
        <end position="825"/>
    </location>
</feature>
<feature type="compositionally biased region" description="Basic residues" evidence="2">
    <location>
        <begin position="639"/>
        <end position="654"/>
    </location>
</feature>
<feature type="domain" description="Tantalus-like" evidence="3">
    <location>
        <begin position="1100"/>
        <end position="1156"/>
    </location>
</feature>
<evidence type="ECO:0000256" key="2">
    <source>
        <dbReference type="SAM" id="MobiDB-lite"/>
    </source>
</evidence>
<accession>A0AAQ4RVB5</accession>
<feature type="region of interest" description="Disordered" evidence="2">
    <location>
        <begin position="752"/>
        <end position="790"/>
    </location>
</feature>
<feature type="compositionally biased region" description="Basic and acidic residues" evidence="2">
    <location>
        <begin position="1059"/>
        <end position="1083"/>
    </location>
</feature>
<dbReference type="PANTHER" id="PTHR14522:SF2">
    <property type="entry name" value="PROLINE-RICH PROTEIN 14"/>
    <property type="match status" value="1"/>
</dbReference>
<name>A0AAQ4RVB5_GASAC</name>
<dbReference type="InterPro" id="IPR026320">
    <property type="entry name" value="PRR14"/>
</dbReference>
<dbReference type="GeneTree" id="ENSGT00520000055626"/>
<organism evidence="4 5">
    <name type="scientific">Gasterosteus aculeatus aculeatus</name>
    <name type="common">three-spined stickleback</name>
    <dbReference type="NCBI Taxonomy" id="481459"/>
    <lineage>
        <taxon>Eukaryota</taxon>
        <taxon>Metazoa</taxon>
        <taxon>Chordata</taxon>
        <taxon>Craniata</taxon>
        <taxon>Vertebrata</taxon>
        <taxon>Euteleostomi</taxon>
        <taxon>Actinopterygii</taxon>
        <taxon>Neopterygii</taxon>
        <taxon>Teleostei</taxon>
        <taxon>Neoteleostei</taxon>
        <taxon>Acanthomorphata</taxon>
        <taxon>Eupercaria</taxon>
        <taxon>Perciformes</taxon>
        <taxon>Cottioidei</taxon>
        <taxon>Gasterosteales</taxon>
        <taxon>Gasterosteidae</taxon>
        <taxon>Gasterosteus</taxon>
    </lineage>
</organism>
<keyword evidence="1" id="KW-0597">Phosphoprotein</keyword>
<feature type="compositionally biased region" description="Basic residues" evidence="2">
    <location>
        <begin position="891"/>
        <end position="907"/>
    </location>
</feature>
<feature type="compositionally biased region" description="Polar residues" evidence="2">
    <location>
        <begin position="569"/>
        <end position="585"/>
    </location>
</feature>
<reference evidence="4" key="3">
    <citation type="submission" date="2025-09" db="UniProtKB">
        <authorList>
            <consortium name="Ensembl"/>
        </authorList>
    </citation>
    <scope>IDENTIFICATION</scope>
</reference>
<feature type="region of interest" description="Disordered" evidence="2">
    <location>
        <begin position="285"/>
        <end position="306"/>
    </location>
</feature>
<dbReference type="AlphaFoldDB" id="A0AAQ4RVB5"/>
<feature type="compositionally biased region" description="Basic and acidic residues" evidence="2">
    <location>
        <begin position="101"/>
        <end position="117"/>
    </location>
</feature>
<dbReference type="PANTHER" id="PTHR14522">
    <property type="entry name" value="EMO2-RELATED"/>
    <property type="match status" value="1"/>
</dbReference>